<evidence type="ECO:0000313" key="26">
    <source>
        <dbReference type="Proteomes" id="UP000198928"/>
    </source>
</evidence>
<feature type="active site" description="Proton donor" evidence="18">
    <location>
        <position position="524"/>
    </location>
</feature>
<evidence type="ECO:0000256" key="10">
    <source>
        <dbReference type="ARBA" id="ARBA00022597"/>
    </source>
</evidence>
<keyword evidence="13 17" id="KW-0479">Metal-binding</keyword>
<feature type="domain" description="PEP-utilising enzyme mobile" evidence="22">
    <location>
        <begin position="190"/>
        <end position="259"/>
    </location>
</feature>
<dbReference type="PRINTS" id="PR01736">
    <property type="entry name" value="PHPHTRNFRASE"/>
</dbReference>
<dbReference type="Gene3D" id="3.20.20.60">
    <property type="entry name" value="Phosphoenolpyruvate-binding domains"/>
    <property type="match status" value="1"/>
</dbReference>
<dbReference type="InterPro" id="IPR040442">
    <property type="entry name" value="Pyrv_kinase-like_dom_sf"/>
</dbReference>
<dbReference type="PIRSF" id="PIRSF000732">
    <property type="entry name" value="PTS_enzyme_I"/>
    <property type="match status" value="1"/>
</dbReference>
<keyword evidence="8 17" id="KW-0813">Transport</keyword>
<dbReference type="Proteomes" id="UP000198928">
    <property type="component" value="Unassembled WGS sequence"/>
</dbReference>
<dbReference type="Pfam" id="PF05524">
    <property type="entry name" value="PEP-utilisers_N"/>
    <property type="match status" value="1"/>
</dbReference>
<evidence type="ECO:0000256" key="21">
    <source>
        <dbReference type="SAM" id="MobiDB-lite"/>
    </source>
</evidence>
<dbReference type="PANTHER" id="PTHR46244">
    <property type="entry name" value="PHOSPHOENOLPYRUVATE-PROTEIN PHOSPHOTRANSFERASE"/>
    <property type="match status" value="1"/>
</dbReference>
<feature type="binding site" evidence="20">
    <location>
        <position position="453"/>
    </location>
    <ligand>
        <name>Mg(2+)</name>
        <dbReference type="ChEBI" id="CHEBI:18420"/>
    </ligand>
</feature>
<evidence type="ECO:0000256" key="4">
    <source>
        <dbReference type="ARBA" id="ARBA00004496"/>
    </source>
</evidence>
<evidence type="ECO:0000256" key="3">
    <source>
        <dbReference type="ARBA" id="ARBA00002728"/>
    </source>
</evidence>
<evidence type="ECO:0000256" key="8">
    <source>
        <dbReference type="ARBA" id="ARBA00022448"/>
    </source>
</evidence>
<reference evidence="26" key="1">
    <citation type="submission" date="2016-10" db="EMBL/GenBank/DDBJ databases">
        <authorList>
            <person name="Varghese N."/>
            <person name="Submissions S."/>
        </authorList>
    </citation>
    <scope>NUCLEOTIDE SEQUENCE [LARGE SCALE GENOMIC DNA]</scope>
    <source>
        <strain evidence="26">PL19</strain>
    </source>
</reference>
<comment type="catalytic activity">
    <reaction evidence="1 17">
        <text>L-histidyl-[protein] + phosphoenolpyruvate = N(pros)-phospho-L-histidyl-[protein] + pyruvate</text>
        <dbReference type="Rhea" id="RHEA:23880"/>
        <dbReference type="Rhea" id="RHEA-COMP:9745"/>
        <dbReference type="Rhea" id="RHEA-COMP:9746"/>
        <dbReference type="ChEBI" id="CHEBI:15361"/>
        <dbReference type="ChEBI" id="CHEBI:29979"/>
        <dbReference type="ChEBI" id="CHEBI:58702"/>
        <dbReference type="ChEBI" id="CHEBI:64837"/>
        <dbReference type="EC" id="2.7.3.9"/>
    </reaction>
</comment>
<dbReference type="GO" id="GO:0005737">
    <property type="term" value="C:cytoplasm"/>
    <property type="evidence" value="ECO:0007669"/>
    <property type="project" value="UniProtKB-SubCell"/>
</dbReference>
<keyword evidence="12 17" id="KW-0598">Phosphotransferase system</keyword>
<comment type="similarity">
    <text evidence="5 17">Belongs to the PEP-utilizing enzyme family.</text>
</comment>
<dbReference type="InterPro" id="IPR000121">
    <property type="entry name" value="PEP_util_C"/>
</dbReference>
<dbReference type="SUPFAM" id="SSF47831">
    <property type="entry name" value="Enzyme I of the PEP:sugar phosphotransferase system HPr-binding (sub)domain"/>
    <property type="match status" value="1"/>
</dbReference>
<dbReference type="GO" id="GO:0008965">
    <property type="term" value="F:phosphoenolpyruvate-protein phosphotransferase activity"/>
    <property type="evidence" value="ECO:0007669"/>
    <property type="project" value="UniProtKB-EC"/>
</dbReference>
<keyword evidence="10 17" id="KW-0762">Sugar transport</keyword>
<evidence type="ECO:0000313" key="25">
    <source>
        <dbReference type="EMBL" id="SFK87228.1"/>
    </source>
</evidence>
<dbReference type="InterPro" id="IPR018274">
    <property type="entry name" value="PEP_util_AS"/>
</dbReference>
<evidence type="ECO:0000256" key="1">
    <source>
        <dbReference type="ARBA" id="ARBA00000683"/>
    </source>
</evidence>
<dbReference type="Pfam" id="PF02896">
    <property type="entry name" value="PEP-utilizers_C"/>
    <property type="match status" value="1"/>
</dbReference>
<evidence type="ECO:0000256" key="9">
    <source>
        <dbReference type="ARBA" id="ARBA00022490"/>
    </source>
</evidence>
<dbReference type="InterPro" id="IPR015813">
    <property type="entry name" value="Pyrv/PenolPyrv_kinase-like_dom"/>
</dbReference>
<evidence type="ECO:0000259" key="23">
    <source>
        <dbReference type="Pfam" id="PF02896"/>
    </source>
</evidence>
<keyword evidence="14 17" id="KW-0418">Kinase</keyword>
<comment type="function">
    <text evidence="3 17">General (non sugar-specific) component of the phosphoenolpyruvate-dependent sugar phosphotransferase system (sugar PTS). This major carbohydrate active-transport system catalyzes the phosphorylation of incoming sugar substrates concomitantly with their translocation across the cell membrane. Enzyme I transfers the phosphoryl group from phosphoenolpyruvate (PEP) to the phosphoryl carrier protein (HPr).</text>
</comment>
<dbReference type="InterPro" id="IPR023151">
    <property type="entry name" value="PEP_util_CS"/>
</dbReference>
<dbReference type="InterPro" id="IPR036637">
    <property type="entry name" value="Phosphohistidine_dom_sf"/>
</dbReference>
<feature type="active site" description="Tele-phosphohistidine intermediate" evidence="18">
    <location>
        <position position="224"/>
    </location>
</feature>
<evidence type="ECO:0000259" key="22">
    <source>
        <dbReference type="Pfam" id="PF00391"/>
    </source>
</evidence>
<evidence type="ECO:0000256" key="13">
    <source>
        <dbReference type="ARBA" id="ARBA00022723"/>
    </source>
</evidence>
<evidence type="ECO:0000256" key="16">
    <source>
        <dbReference type="ARBA" id="ARBA00033235"/>
    </source>
</evidence>
<feature type="binding site" evidence="19">
    <location>
        <begin position="476"/>
        <end position="477"/>
    </location>
    <ligand>
        <name>phosphoenolpyruvate</name>
        <dbReference type="ChEBI" id="CHEBI:58702"/>
    </ligand>
</feature>
<feature type="binding site" evidence="19">
    <location>
        <position position="326"/>
    </location>
    <ligand>
        <name>phosphoenolpyruvate</name>
        <dbReference type="ChEBI" id="CHEBI:58702"/>
    </ligand>
</feature>
<keyword evidence="9 17" id="KW-0963">Cytoplasm</keyword>
<dbReference type="Gene3D" id="1.10.274.10">
    <property type="entry name" value="PtsI, HPr-binding domain"/>
    <property type="match status" value="1"/>
</dbReference>
<evidence type="ECO:0000256" key="14">
    <source>
        <dbReference type="ARBA" id="ARBA00022777"/>
    </source>
</evidence>
<feature type="binding site" evidence="19">
    <location>
        <position position="363"/>
    </location>
    <ligand>
        <name>phosphoenolpyruvate</name>
        <dbReference type="ChEBI" id="CHEBI:58702"/>
    </ligand>
</feature>
<dbReference type="InterPro" id="IPR008731">
    <property type="entry name" value="PTS_EIN"/>
</dbReference>
<evidence type="ECO:0000256" key="7">
    <source>
        <dbReference type="ARBA" id="ARBA00016544"/>
    </source>
</evidence>
<dbReference type="InterPro" id="IPR024692">
    <property type="entry name" value="PTS_EI"/>
</dbReference>
<evidence type="ECO:0000256" key="12">
    <source>
        <dbReference type="ARBA" id="ARBA00022683"/>
    </source>
</evidence>
<keyword evidence="25" id="KW-0670">Pyruvate</keyword>
<dbReference type="PROSITE" id="PS00370">
    <property type="entry name" value="PEP_ENZYMES_PHOS_SITE"/>
    <property type="match status" value="1"/>
</dbReference>
<dbReference type="SUPFAM" id="SSF51621">
    <property type="entry name" value="Phosphoenolpyruvate/pyruvate domain"/>
    <property type="match status" value="1"/>
</dbReference>
<dbReference type="EC" id="2.7.3.9" evidence="6 17"/>
<dbReference type="PANTHER" id="PTHR46244:SF3">
    <property type="entry name" value="PHOSPHOENOLPYRUVATE-PROTEIN PHOSPHOTRANSFERASE"/>
    <property type="match status" value="1"/>
</dbReference>
<feature type="compositionally biased region" description="Acidic residues" evidence="21">
    <location>
        <begin position="28"/>
        <end position="38"/>
    </location>
</feature>
<dbReference type="GO" id="GO:0046872">
    <property type="term" value="F:metal ion binding"/>
    <property type="evidence" value="ECO:0007669"/>
    <property type="project" value="UniProtKB-KW"/>
</dbReference>
<evidence type="ECO:0000256" key="11">
    <source>
        <dbReference type="ARBA" id="ARBA00022679"/>
    </source>
</evidence>
<protein>
    <recommendedName>
        <fullName evidence="7 17">Phosphoenolpyruvate-protein phosphotransferase</fullName>
        <ecNumber evidence="6 17">2.7.3.9</ecNumber>
    </recommendedName>
    <alternativeName>
        <fullName evidence="16 17">Phosphotransferase system, enzyme I</fullName>
    </alternativeName>
</protein>
<dbReference type="SUPFAM" id="SSF52009">
    <property type="entry name" value="Phosphohistidine domain"/>
    <property type="match status" value="1"/>
</dbReference>
<evidence type="ECO:0000256" key="2">
    <source>
        <dbReference type="ARBA" id="ARBA00001946"/>
    </source>
</evidence>
<dbReference type="AlphaFoldDB" id="A0A1I4D105"/>
<feature type="region of interest" description="Disordered" evidence="21">
    <location>
        <begin position="1"/>
        <end position="38"/>
    </location>
</feature>
<evidence type="ECO:0000256" key="6">
    <source>
        <dbReference type="ARBA" id="ARBA00012232"/>
    </source>
</evidence>
<feature type="binding site" evidence="20">
    <location>
        <position position="477"/>
    </location>
    <ligand>
        <name>Mg(2+)</name>
        <dbReference type="ChEBI" id="CHEBI:18420"/>
    </ligand>
</feature>
<evidence type="ECO:0000256" key="19">
    <source>
        <dbReference type="PIRSR" id="PIRSR000732-2"/>
    </source>
</evidence>
<feature type="domain" description="Phosphotransferase system enzyme I N-terminal" evidence="24">
    <location>
        <begin position="44"/>
        <end position="161"/>
    </location>
</feature>
<evidence type="ECO:0000256" key="20">
    <source>
        <dbReference type="PIRSR" id="PIRSR000732-3"/>
    </source>
</evidence>
<feature type="binding site" evidence="19">
    <location>
        <position position="487"/>
    </location>
    <ligand>
        <name>phosphoenolpyruvate</name>
        <dbReference type="ChEBI" id="CHEBI:58702"/>
    </ligand>
</feature>
<evidence type="ECO:0000256" key="17">
    <source>
        <dbReference type="PIRNR" id="PIRNR000732"/>
    </source>
</evidence>
<dbReference type="PROSITE" id="PS00742">
    <property type="entry name" value="PEP_ENZYMES_2"/>
    <property type="match status" value="1"/>
</dbReference>
<accession>A0A1I4D105</accession>
<keyword evidence="26" id="KW-1185">Reference proteome</keyword>
<dbReference type="InterPro" id="IPR036618">
    <property type="entry name" value="PtsI_HPr-bd_sf"/>
</dbReference>
<dbReference type="InterPro" id="IPR006318">
    <property type="entry name" value="PTS_EI-like"/>
</dbReference>
<feature type="domain" description="PEP-utilising enzyme C-terminal" evidence="23">
    <location>
        <begin position="289"/>
        <end position="562"/>
    </location>
</feature>
<dbReference type="NCBIfam" id="TIGR01417">
    <property type="entry name" value="PTS_I_fam"/>
    <property type="match status" value="1"/>
</dbReference>
<gene>
    <name evidence="25" type="ORF">SAMN05192584_109231</name>
</gene>
<dbReference type="Pfam" id="PF00391">
    <property type="entry name" value="PEP-utilizers"/>
    <property type="match status" value="1"/>
</dbReference>
<dbReference type="EMBL" id="FOSG01000009">
    <property type="protein sequence ID" value="SFK87228.1"/>
    <property type="molecule type" value="Genomic_DNA"/>
</dbReference>
<dbReference type="InterPro" id="IPR050499">
    <property type="entry name" value="PEP-utilizing_PTS_enzyme"/>
</dbReference>
<comment type="cofactor">
    <cofactor evidence="2 17 20">
        <name>Mg(2+)</name>
        <dbReference type="ChEBI" id="CHEBI:18420"/>
    </cofactor>
</comment>
<organism evidence="25 26">
    <name type="scientific">Streptomyces pini</name>
    <dbReference type="NCBI Taxonomy" id="1520580"/>
    <lineage>
        <taxon>Bacteria</taxon>
        <taxon>Bacillati</taxon>
        <taxon>Actinomycetota</taxon>
        <taxon>Actinomycetes</taxon>
        <taxon>Kitasatosporales</taxon>
        <taxon>Streptomycetaceae</taxon>
        <taxon>Streptomyces</taxon>
    </lineage>
</organism>
<evidence type="ECO:0000256" key="5">
    <source>
        <dbReference type="ARBA" id="ARBA00007837"/>
    </source>
</evidence>
<proteinExistence type="inferred from homology"/>
<evidence type="ECO:0000256" key="15">
    <source>
        <dbReference type="ARBA" id="ARBA00022842"/>
    </source>
</evidence>
<sequence>MTHRPPAGREVFAGGGQEAGTSRHETEPAGDPETGEGEMETTLRGIGVSHGVVIGEVRHMGTAELEPPTRQTTRDEVPHERRRARQAVEAVAADLTARGNLAGGEAQAVLEAQAMMARDPELIADVERRIAVGSTAERAVYDALAAYRALLAGAGDYLAGRVADLDDVRNRIVARLLGVPMPGVPNSDRPYVLVARDLAPADTALLDPSLVLGFVTEEGGPTSHSAILARSLGVPAVVALRGAVELAEGTVVAVDGSTGVVTVDPDPEQREEMLRIAEERRAALASATGPGATSDGHKVPLLANIGGPADVAAAVEAGAEGVGLFRTEFLFLDSGGKAPSEKKQVEAYRQVLEAFPEGRVVVRVLDAGADKPLEFLTPAEEPNPALGVRGLRTLLGHPEVLRTQLRALARAAEGLPVYLEVMAPMVSDRADARAFADACRDAGLRAKFGVMVEVPSAALRARSVLQEVEFLSLGTNDLAQYTFAADRQVGALARYQDPWQPALLDLVAMAAEAAGAEGKSCGVCGEAAADPLLACVLVGLGVTSLSMGAKAIPYVRAELSRRTMAQCERAASAARASDGGEQARAAAQSVLSGE</sequence>
<evidence type="ECO:0000256" key="18">
    <source>
        <dbReference type="PIRSR" id="PIRSR000732-1"/>
    </source>
</evidence>
<dbReference type="GO" id="GO:0009401">
    <property type="term" value="P:phosphoenolpyruvate-dependent sugar phosphotransferase system"/>
    <property type="evidence" value="ECO:0007669"/>
    <property type="project" value="UniProtKB-KW"/>
</dbReference>
<evidence type="ECO:0000259" key="24">
    <source>
        <dbReference type="Pfam" id="PF05524"/>
    </source>
</evidence>
<dbReference type="GO" id="GO:0016301">
    <property type="term" value="F:kinase activity"/>
    <property type="evidence" value="ECO:0007669"/>
    <property type="project" value="UniProtKB-KW"/>
</dbReference>
<keyword evidence="11 17" id="KW-0808">Transferase</keyword>
<comment type="subcellular location">
    <subcellularLocation>
        <location evidence="4 17">Cytoplasm</location>
    </subcellularLocation>
</comment>
<dbReference type="InterPro" id="IPR008279">
    <property type="entry name" value="PEP-util_enz_mobile_dom"/>
</dbReference>
<dbReference type="Gene3D" id="3.50.30.10">
    <property type="entry name" value="Phosphohistidine domain"/>
    <property type="match status" value="1"/>
</dbReference>
<feature type="region of interest" description="Disordered" evidence="21">
    <location>
        <begin position="575"/>
        <end position="594"/>
    </location>
</feature>
<name>A0A1I4D105_9ACTN</name>
<keyword evidence="15 17" id="KW-0460">Magnesium</keyword>